<reference evidence="5" key="1">
    <citation type="submission" date="2018-06" db="EMBL/GenBank/DDBJ databases">
        <authorList>
            <person name="Zhirakovskaya E."/>
        </authorList>
    </citation>
    <scope>NUCLEOTIDE SEQUENCE</scope>
</reference>
<dbReference type="EC" id="2.4.1.54" evidence="5"/>
<dbReference type="InterPro" id="IPR001173">
    <property type="entry name" value="Glyco_trans_2-like"/>
</dbReference>
<dbReference type="EMBL" id="UOGL01000229">
    <property type="protein sequence ID" value="VAX38608.1"/>
    <property type="molecule type" value="Genomic_DNA"/>
</dbReference>
<evidence type="ECO:0000259" key="4">
    <source>
        <dbReference type="Pfam" id="PF00535"/>
    </source>
</evidence>
<dbReference type="GO" id="GO:0004582">
    <property type="term" value="F:dolichyl-phosphate beta-D-mannosyltransferase activity"/>
    <property type="evidence" value="ECO:0007669"/>
    <property type="project" value="InterPro"/>
</dbReference>
<dbReference type="GO" id="GO:0047267">
    <property type="term" value="F:undecaprenyl-phosphate mannosyltransferase activity"/>
    <property type="evidence" value="ECO:0007669"/>
    <property type="project" value="UniProtKB-EC"/>
</dbReference>
<name>A0A3B1DR70_9ZZZZ</name>
<dbReference type="AlphaFoldDB" id="A0A3B1DR70"/>
<dbReference type="PANTHER" id="PTHR43398:SF1">
    <property type="entry name" value="DOLICHOL-PHOSPHATE MANNOSYLTRANSFERASE SUBUNIT 1"/>
    <property type="match status" value="1"/>
</dbReference>
<evidence type="ECO:0000256" key="3">
    <source>
        <dbReference type="ARBA" id="ARBA00022679"/>
    </source>
</evidence>
<proteinExistence type="inferred from homology"/>
<dbReference type="Gene3D" id="3.90.550.10">
    <property type="entry name" value="Spore Coat Polysaccharide Biosynthesis Protein SpsA, Chain A"/>
    <property type="match status" value="1"/>
</dbReference>
<comment type="similarity">
    <text evidence="1">Belongs to the glycosyltransferase 2 family.</text>
</comment>
<accession>A0A3B1DR70</accession>
<evidence type="ECO:0000256" key="2">
    <source>
        <dbReference type="ARBA" id="ARBA00022676"/>
    </source>
</evidence>
<dbReference type="Pfam" id="PF00535">
    <property type="entry name" value="Glycos_transf_2"/>
    <property type="match status" value="1"/>
</dbReference>
<dbReference type="FunFam" id="3.90.550.10:FF:000122">
    <property type="entry name" value="Dolichol-phosphate mannosyltransferase subunit 1"/>
    <property type="match status" value="1"/>
</dbReference>
<dbReference type="GO" id="GO:0009247">
    <property type="term" value="P:glycolipid biosynthetic process"/>
    <property type="evidence" value="ECO:0007669"/>
    <property type="project" value="TreeGrafter"/>
</dbReference>
<organism evidence="5">
    <name type="scientific">hydrothermal vent metagenome</name>
    <dbReference type="NCBI Taxonomy" id="652676"/>
    <lineage>
        <taxon>unclassified sequences</taxon>
        <taxon>metagenomes</taxon>
        <taxon>ecological metagenomes</taxon>
    </lineage>
</organism>
<protein>
    <submittedName>
        <fullName evidence="5">Undecaprenyl-phosphate mannosyltransferase</fullName>
        <ecNumber evidence="5">2.4.1.54</ecNumber>
    </submittedName>
</protein>
<gene>
    <name evidence="5" type="ORF">MNBD_PLANCTO02-1267</name>
</gene>
<dbReference type="CDD" id="cd06442">
    <property type="entry name" value="DPM1_like"/>
    <property type="match status" value="1"/>
</dbReference>
<evidence type="ECO:0000313" key="5">
    <source>
        <dbReference type="EMBL" id="VAX38608.1"/>
    </source>
</evidence>
<dbReference type="PANTHER" id="PTHR43398">
    <property type="entry name" value="DOLICHOL-PHOSPHATE MANNOSYLTRANSFERASE SUBUNIT 1"/>
    <property type="match status" value="1"/>
</dbReference>
<sequence length="244" mass="27766">MSSPLLITLCTYNELENLPQLIPVIFEHAPDAHVLVIDDNSPDGTGKLADELAADDDRVRVLHREGKQGLGTATLAGFQYGIENDYEFLINLDADFSHPPRYIPALRELMSQVDVGIGSRYVPGGKVEGWGPMRYLMSGGINWYARLFLRLKTRDNSGSFRCYRVSQLAEIDFNLVRAKGYAFQEEILFRCLRIGCTFAETPIVFEDRRYGESKINWKESVIALWVIFHLGIDGLFKKRVKKEE</sequence>
<dbReference type="SUPFAM" id="SSF53448">
    <property type="entry name" value="Nucleotide-diphospho-sugar transferases"/>
    <property type="match status" value="1"/>
</dbReference>
<dbReference type="InterPro" id="IPR039528">
    <property type="entry name" value="DPM1-like"/>
</dbReference>
<dbReference type="InterPro" id="IPR029044">
    <property type="entry name" value="Nucleotide-diphossugar_trans"/>
</dbReference>
<feature type="domain" description="Glycosyltransferase 2-like" evidence="4">
    <location>
        <begin position="9"/>
        <end position="168"/>
    </location>
</feature>
<dbReference type="GO" id="GO:0016020">
    <property type="term" value="C:membrane"/>
    <property type="evidence" value="ECO:0007669"/>
    <property type="project" value="GOC"/>
</dbReference>
<evidence type="ECO:0000256" key="1">
    <source>
        <dbReference type="ARBA" id="ARBA00006739"/>
    </source>
</evidence>
<keyword evidence="3 5" id="KW-0808">Transferase</keyword>
<keyword evidence="2 5" id="KW-0328">Glycosyltransferase</keyword>